<name>A0A8D7ANK4_MUSAM</name>
<feature type="non-terminal residue" evidence="1">
    <location>
        <position position="111"/>
    </location>
</feature>
<proteinExistence type="predicted"/>
<sequence>MNRTSDCQPDQEIWSGTWRGRIRGTGEEKARCVQSIWSSDRVLVDFSEETGGGTDTEKRRMEERIEISKMSLTLVLVPCSSSTDEAQPSRIRNLNPGFLSLRRTPPTMPLF</sequence>
<reference evidence="1" key="1">
    <citation type="submission" date="2021-03" db="EMBL/GenBank/DDBJ databases">
        <authorList>
            <consortium name="Genoscope - CEA"/>
            <person name="William W."/>
        </authorList>
    </citation>
    <scope>NUCLEOTIDE SEQUENCE</scope>
    <source>
        <strain evidence="1">Doubled-haploid Pahang</strain>
    </source>
</reference>
<evidence type="ECO:0000313" key="1">
    <source>
        <dbReference type="EMBL" id="CAG1851176.1"/>
    </source>
</evidence>
<accession>A0A8D7ANK4</accession>
<dbReference type="AlphaFoldDB" id="A0A8D7ANK4"/>
<dbReference type="EMBL" id="HG996468">
    <property type="protein sequence ID" value="CAG1851176.1"/>
    <property type="molecule type" value="Genomic_DNA"/>
</dbReference>
<organism evidence="1">
    <name type="scientific">Musa acuminata subsp. malaccensis</name>
    <name type="common">Wild banana</name>
    <name type="synonym">Musa malaccensis</name>
    <dbReference type="NCBI Taxonomy" id="214687"/>
    <lineage>
        <taxon>Eukaryota</taxon>
        <taxon>Viridiplantae</taxon>
        <taxon>Streptophyta</taxon>
        <taxon>Embryophyta</taxon>
        <taxon>Tracheophyta</taxon>
        <taxon>Spermatophyta</taxon>
        <taxon>Magnoliopsida</taxon>
        <taxon>Liliopsida</taxon>
        <taxon>Zingiberales</taxon>
        <taxon>Musaceae</taxon>
        <taxon>Musa</taxon>
    </lineage>
</organism>
<gene>
    <name evidence="1" type="ORF">GSMUA_193900.1</name>
</gene>
<protein>
    <submittedName>
        <fullName evidence="1">(wild Malaysian banana) hypothetical protein</fullName>
    </submittedName>
</protein>